<reference evidence="1" key="1">
    <citation type="submission" date="2018-06" db="EMBL/GenBank/DDBJ databases">
        <authorList>
            <consortium name="Pathogen Informatics"/>
            <person name="Doyle S."/>
        </authorList>
    </citation>
    <scope>NUCLEOTIDE SEQUENCE [LARGE SCALE GENOMIC DNA]</scope>
    <source>
        <strain evidence="1">NCTC11421</strain>
    </source>
</reference>
<protein>
    <submittedName>
        <fullName evidence="1">Uncharacterized protein</fullName>
    </submittedName>
</protein>
<dbReference type="EMBL" id="UGRI01000001">
    <property type="protein sequence ID" value="SUA24883.1"/>
    <property type="molecule type" value="Genomic_DNA"/>
</dbReference>
<sequence length="73" mass="7737">MPSETLQAAFFGVRVLGFDNFAAQGKGVGFGDFQIDHLVDHVGRAGKVDDAVVGGTGLELVGVFLEMPSTRQR</sequence>
<dbReference type="AlphaFoldDB" id="A0A378W184"/>
<proteinExistence type="predicted"/>
<organism evidence="1">
    <name type="scientific">Neisseria gonorrhoeae</name>
    <dbReference type="NCBI Taxonomy" id="485"/>
    <lineage>
        <taxon>Bacteria</taxon>
        <taxon>Pseudomonadati</taxon>
        <taxon>Pseudomonadota</taxon>
        <taxon>Betaproteobacteria</taxon>
        <taxon>Neisseriales</taxon>
        <taxon>Neisseriaceae</taxon>
        <taxon>Neisseria</taxon>
    </lineage>
</organism>
<gene>
    <name evidence="1" type="ORF">NCTC11421_02890</name>
</gene>
<name>A0A378W184_NEIGO</name>
<evidence type="ECO:0000313" key="1">
    <source>
        <dbReference type="EMBL" id="SUA24883.1"/>
    </source>
</evidence>
<accession>A0A378W184</accession>